<sequence>MKSPARSRSAYGWVTFGLALCLTACLWAGRAAADTAPRRIVSLNTCTDQLLLMLARRERIAALTYLTTRQEISSLWREARAIPQVRGSAEEILMLQPDLVLAGIYTTRYTRKLLKQFGVPVISLPPANNFTDVRRHIRQVAKAIGEEKRGEALVATFDKDLARLAATRPRSGVFYRNGGYSAGHGTLSDAVMRAANMENAAAVAGLDGSGFFPLERLVMARPDWLITSDYKRDVPTIGTRVLRHPALRTLLGGEFVLPGNLTACGGPWNARAAELLAGLLAVD</sequence>
<protein>
    <submittedName>
        <fullName evidence="2">Iron complex transport system substrate-binding protein</fullName>
    </submittedName>
</protein>
<accession>A0A450TNR2</accession>
<dbReference type="SUPFAM" id="SSF53807">
    <property type="entry name" value="Helical backbone' metal receptor"/>
    <property type="match status" value="1"/>
</dbReference>
<gene>
    <name evidence="2" type="ORF">BECKFW1821B_GA0114236_11659</name>
</gene>
<proteinExistence type="predicted"/>
<feature type="domain" description="Fe/B12 periplasmic-binding" evidence="1">
    <location>
        <begin position="39"/>
        <end position="283"/>
    </location>
</feature>
<dbReference type="PANTHER" id="PTHR30535:SF34">
    <property type="entry name" value="MOLYBDATE-BINDING PROTEIN MOLA"/>
    <property type="match status" value="1"/>
</dbReference>
<dbReference type="InterPro" id="IPR002491">
    <property type="entry name" value="ABC_transptr_periplasmic_BD"/>
</dbReference>
<dbReference type="Pfam" id="PF01497">
    <property type="entry name" value="Peripla_BP_2"/>
    <property type="match status" value="1"/>
</dbReference>
<dbReference type="AlphaFoldDB" id="A0A450TNR2"/>
<dbReference type="PROSITE" id="PS50983">
    <property type="entry name" value="FE_B12_PBP"/>
    <property type="match status" value="1"/>
</dbReference>
<evidence type="ECO:0000313" key="2">
    <source>
        <dbReference type="EMBL" id="VFJ69470.1"/>
    </source>
</evidence>
<dbReference type="InterPro" id="IPR050902">
    <property type="entry name" value="ABC_Transporter_SBP"/>
</dbReference>
<dbReference type="Gene3D" id="3.40.50.1980">
    <property type="entry name" value="Nitrogenase molybdenum iron protein domain"/>
    <property type="match status" value="2"/>
</dbReference>
<evidence type="ECO:0000259" key="1">
    <source>
        <dbReference type="PROSITE" id="PS50983"/>
    </source>
</evidence>
<name>A0A450TNR2_9GAMM</name>
<reference evidence="2" key="1">
    <citation type="submission" date="2019-02" db="EMBL/GenBank/DDBJ databases">
        <authorList>
            <person name="Gruber-Vodicka R. H."/>
            <person name="Seah K. B. B."/>
        </authorList>
    </citation>
    <scope>NUCLEOTIDE SEQUENCE</scope>
    <source>
        <strain evidence="2">BECK_BZ106</strain>
    </source>
</reference>
<dbReference type="PANTHER" id="PTHR30535">
    <property type="entry name" value="VITAMIN B12-BINDING PROTEIN"/>
    <property type="match status" value="1"/>
</dbReference>
<dbReference type="EMBL" id="CAADFD010000165">
    <property type="protein sequence ID" value="VFJ69470.1"/>
    <property type="molecule type" value="Genomic_DNA"/>
</dbReference>
<organism evidence="2">
    <name type="scientific">Candidatus Kentrum sp. FW</name>
    <dbReference type="NCBI Taxonomy" id="2126338"/>
    <lineage>
        <taxon>Bacteria</taxon>
        <taxon>Pseudomonadati</taxon>
        <taxon>Pseudomonadota</taxon>
        <taxon>Gammaproteobacteria</taxon>
        <taxon>Candidatus Kentrum</taxon>
    </lineage>
</organism>